<evidence type="ECO:0000313" key="1">
    <source>
        <dbReference type="EMBL" id="KAK3739340.1"/>
    </source>
</evidence>
<dbReference type="EMBL" id="JAWDGP010006539">
    <property type="protein sequence ID" value="KAK3739340.1"/>
    <property type="molecule type" value="Genomic_DNA"/>
</dbReference>
<sequence length="150" mass="17495">MQSLKRGLMLLQLRQEARATVPKVAHSFQQLCPECVFPASRIFKKMERMVKAGYQEIQLDQHHRKFSMTRHYKRKPGATAYTVTPEETLATAHESLKKTQRDVCKDFNLTRSVLQRYLKKMDVGDDHRGQTVLSLEMEKSIVRHLTHVSE</sequence>
<comment type="caution">
    <text evidence="1">The sequence shown here is derived from an EMBL/GenBank/DDBJ whole genome shotgun (WGS) entry which is preliminary data.</text>
</comment>
<accession>A0AAE0YC44</accession>
<protein>
    <submittedName>
        <fullName evidence="1">Uncharacterized protein</fullName>
    </submittedName>
</protein>
<proteinExistence type="predicted"/>
<dbReference type="AlphaFoldDB" id="A0AAE0YC44"/>
<dbReference type="Proteomes" id="UP001283361">
    <property type="component" value="Unassembled WGS sequence"/>
</dbReference>
<evidence type="ECO:0000313" key="2">
    <source>
        <dbReference type="Proteomes" id="UP001283361"/>
    </source>
</evidence>
<name>A0AAE0YC44_9GAST</name>
<gene>
    <name evidence="1" type="ORF">RRG08_041661</name>
</gene>
<organism evidence="1 2">
    <name type="scientific">Elysia crispata</name>
    <name type="common">lettuce slug</name>
    <dbReference type="NCBI Taxonomy" id="231223"/>
    <lineage>
        <taxon>Eukaryota</taxon>
        <taxon>Metazoa</taxon>
        <taxon>Spiralia</taxon>
        <taxon>Lophotrochozoa</taxon>
        <taxon>Mollusca</taxon>
        <taxon>Gastropoda</taxon>
        <taxon>Heterobranchia</taxon>
        <taxon>Euthyneura</taxon>
        <taxon>Panpulmonata</taxon>
        <taxon>Sacoglossa</taxon>
        <taxon>Placobranchoidea</taxon>
        <taxon>Plakobranchidae</taxon>
        <taxon>Elysia</taxon>
    </lineage>
</organism>
<reference evidence="1" key="1">
    <citation type="journal article" date="2023" name="G3 (Bethesda)">
        <title>A reference genome for the long-term kleptoplast-retaining sea slug Elysia crispata morphotype clarki.</title>
        <authorList>
            <person name="Eastman K.E."/>
            <person name="Pendleton A.L."/>
            <person name="Shaikh M.A."/>
            <person name="Suttiyut T."/>
            <person name="Ogas R."/>
            <person name="Tomko P."/>
            <person name="Gavelis G."/>
            <person name="Widhalm J.R."/>
            <person name="Wisecaver J.H."/>
        </authorList>
    </citation>
    <scope>NUCLEOTIDE SEQUENCE</scope>
    <source>
        <strain evidence="1">ECLA1</strain>
    </source>
</reference>
<keyword evidence="2" id="KW-1185">Reference proteome</keyword>